<dbReference type="InterPro" id="IPR002110">
    <property type="entry name" value="Ankyrin_rpt"/>
</dbReference>
<dbReference type="Pfam" id="PF12796">
    <property type="entry name" value="Ank_2"/>
    <property type="match status" value="1"/>
</dbReference>
<dbReference type="PROSITE" id="PS50088">
    <property type="entry name" value="ANK_REPEAT"/>
    <property type="match status" value="1"/>
</dbReference>
<dbReference type="PROSITE" id="PS50297">
    <property type="entry name" value="ANK_REP_REGION"/>
    <property type="match status" value="1"/>
</dbReference>
<dbReference type="InterPro" id="IPR036770">
    <property type="entry name" value="Ankyrin_rpt-contain_sf"/>
</dbReference>
<protein>
    <submittedName>
        <fullName evidence="1">Uncharacterized protein</fullName>
    </submittedName>
</protein>
<dbReference type="AlphaFoldDB" id="A0A6C0JSQ0"/>
<name>A0A6C0JSQ0_9ZZZZ</name>
<sequence length="142" mass="16553">MSKNEFYPALQEQFYNACKGGNIKKVRKLLDKIDPSVNENAAFREACSRARYAIVDLLLQDSRVNPSDRGNEAFHVACYEGNIRLVKLLLQCPRIDSFQTYMTYQSFNSVKNFTKEKDKKIYNLLSEHQFRLDGPEYNKNIL</sequence>
<dbReference type="Gene3D" id="1.25.40.20">
    <property type="entry name" value="Ankyrin repeat-containing domain"/>
    <property type="match status" value="1"/>
</dbReference>
<evidence type="ECO:0000313" key="1">
    <source>
        <dbReference type="EMBL" id="QHU08393.1"/>
    </source>
</evidence>
<dbReference type="EMBL" id="MN740696">
    <property type="protein sequence ID" value="QHU08393.1"/>
    <property type="molecule type" value="Genomic_DNA"/>
</dbReference>
<dbReference type="SUPFAM" id="SSF140860">
    <property type="entry name" value="Pseudo ankyrin repeat-like"/>
    <property type="match status" value="1"/>
</dbReference>
<organism evidence="1">
    <name type="scientific">viral metagenome</name>
    <dbReference type="NCBI Taxonomy" id="1070528"/>
    <lineage>
        <taxon>unclassified sequences</taxon>
        <taxon>metagenomes</taxon>
        <taxon>organismal metagenomes</taxon>
    </lineage>
</organism>
<accession>A0A6C0JSQ0</accession>
<reference evidence="1" key="1">
    <citation type="journal article" date="2020" name="Nature">
        <title>Giant virus diversity and host interactions through global metagenomics.</title>
        <authorList>
            <person name="Schulz F."/>
            <person name="Roux S."/>
            <person name="Paez-Espino D."/>
            <person name="Jungbluth S."/>
            <person name="Walsh D.A."/>
            <person name="Denef V.J."/>
            <person name="McMahon K.D."/>
            <person name="Konstantinidis K.T."/>
            <person name="Eloe-Fadrosh E.A."/>
            <person name="Kyrpides N.C."/>
            <person name="Woyke T."/>
        </authorList>
    </citation>
    <scope>NUCLEOTIDE SEQUENCE</scope>
    <source>
        <strain evidence="1">GVMAG-S-1062768-28</strain>
    </source>
</reference>
<proteinExistence type="predicted"/>